<reference evidence="1" key="1">
    <citation type="journal article" date="2020" name="Nature">
        <title>Giant virus diversity and host interactions through global metagenomics.</title>
        <authorList>
            <person name="Schulz F."/>
            <person name="Roux S."/>
            <person name="Paez-Espino D."/>
            <person name="Jungbluth S."/>
            <person name="Walsh D.A."/>
            <person name="Denef V.J."/>
            <person name="McMahon K.D."/>
            <person name="Konstantinidis K.T."/>
            <person name="Eloe-Fadrosh E.A."/>
            <person name="Kyrpides N.C."/>
            <person name="Woyke T."/>
        </authorList>
    </citation>
    <scope>NUCLEOTIDE SEQUENCE</scope>
    <source>
        <strain evidence="1">GVMAG-S-1103017-68</strain>
    </source>
</reference>
<evidence type="ECO:0000313" key="1">
    <source>
        <dbReference type="EMBL" id="QHU15427.1"/>
    </source>
</evidence>
<sequence>MHGELSDEDILASIGRIYIKRCTTGTLSTPSRQEWNGEHKIGFTKDVVANRNVHGQSASKPVDLVYWELPIADALGVEEQIHSSTSEFAQFNPLHNKTLTEFAVTAKETYRIPVQDPHHAGVFLTSMVQARIDRAMRSYIPPTITHDSLRQCAAASCFTTALSEPKRPGSCGGVPPAKRRNCDGYGNSEMPDELKAWATPVTDGDRQYAEMAVFIEAAVKQCPKKPPMAGSFPASDNTARQVGKMGIVILASFMKHTDWDGDNLATIKSDVGLKSLLDHTSKFEKLMFNSSGCGGGTGSQSLTWLKELEKDGLGITVKDAPEGRVSVCVAYKGDVREWLCEFTQV</sequence>
<protein>
    <submittedName>
        <fullName evidence="1">Uncharacterized protein</fullName>
    </submittedName>
</protein>
<dbReference type="EMBL" id="MN740857">
    <property type="protein sequence ID" value="QHU15427.1"/>
    <property type="molecule type" value="Genomic_DNA"/>
</dbReference>
<dbReference type="AlphaFoldDB" id="A0A6C0KF80"/>
<proteinExistence type="predicted"/>
<name>A0A6C0KF80_9ZZZZ</name>
<organism evidence="1">
    <name type="scientific">viral metagenome</name>
    <dbReference type="NCBI Taxonomy" id="1070528"/>
    <lineage>
        <taxon>unclassified sequences</taxon>
        <taxon>metagenomes</taxon>
        <taxon>organismal metagenomes</taxon>
    </lineage>
</organism>
<accession>A0A6C0KF80</accession>